<dbReference type="EMBL" id="CAJNOC010001313">
    <property type="protein sequence ID" value="CAF0853865.1"/>
    <property type="molecule type" value="Genomic_DNA"/>
</dbReference>
<name>A0A813WEJ5_9BILA</name>
<organism evidence="1 2">
    <name type="scientific">Brachionus calyciflorus</name>
    <dbReference type="NCBI Taxonomy" id="104777"/>
    <lineage>
        <taxon>Eukaryota</taxon>
        <taxon>Metazoa</taxon>
        <taxon>Spiralia</taxon>
        <taxon>Gnathifera</taxon>
        <taxon>Rotifera</taxon>
        <taxon>Eurotatoria</taxon>
        <taxon>Monogononta</taxon>
        <taxon>Pseudotrocha</taxon>
        <taxon>Ploima</taxon>
        <taxon>Brachionidae</taxon>
        <taxon>Brachionus</taxon>
    </lineage>
</organism>
<dbReference type="AlphaFoldDB" id="A0A813WEJ5"/>
<accession>A0A813WEJ5</accession>
<dbReference type="Proteomes" id="UP000663879">
    <property type="component" value="Unassembled WGS sequence"/>
</dbReference>
<sequence length="83" mass="9784">MAVSSGSVEQVWGVLLISPDEINLYRKIVKTFKKDKEIKDYPIDLDYYKSCESRVNLAKKIDDLQHQLNREKNDSNWYTKMLS</sequence>
<evidence type="ECO:0000313" key="1">
    <source>
        <dbReference type="EMBL" id="CAF0853865.1"/>
    </source>
</evidence>
<protein>
    <submittedName>
        <fullName evidence="1">Uncharacterized protein</fullName>
    </submittedName>
</protein>
<gene>
    <name evidence="1" type="ORF">OXX778_LOCUS9092</name>
</gene>
<evidence type="ECO:0000313" key="2">
    <source>
        <dbReference type="Proteomes" id="UP000663879"/>
    </source>
</evidence>
<proteinExistence type="predicted"/>
<reference evidence="1" key="1">
    <citation type="submission" date="2021-02" db="EMBL/GenBank/DDBJ databases">
        <authorList>
            <person name="Nowell W R."/>
        </authorList>
    </citation>
    <scope>NUCLEOTIDE SEQUENCE</scope>
    <source>
        <strain evidence="1">Ploen Becks lab</strain>
    </source>
</reference>
<comment type="caution">
    <text evidence="1">The sequence shown here is derived from an EMBL/GenBank/DDBJ whole genome shotgun (WGS) entry which is preliminary data.</text>
</comment>
<keyword evidence="2" id="KW-1185">Reference proteome</keyword>
<dbReference type="OrthoDB" id="4310724at2759"/>